<proteinExistence type="predicted"/>
<keyword evidence="3" id="KW-1185">Reference proteome</keyword>
<evidence type="ECO:0000256" key="1">
    <source>
        <dbReference type="SAM" id="MobiDB-lite"/>
    </source>
</evidence>
<dbReference type="InParanoid" id="A0A0C2RV07"/>
<dbReference type="STRING" id="946122.A0A0C2RV07"/>
<gene>
    <name evidence="2" type="ORF">M378DRAFT_19240</name>
</gene>
<name>A0A0C2RV07_AMAMK</name>
<evidence type="ECO:0000313" key="2">
    <source>
        <dbReference type="EMBL" id="KIL54060.1"/>
    </source>
</evidence>
<evidence type="ECO:0008006" key="4">
    <source>
        <dbReference type="Google" id="ProtNLM"/>
    </source>
</evidence>
<dbReference type="AlphaFoldDB" id="A0A0C2RV07"/>
<dbReference type="Proteomes" id="UP000054549">
    <property type="component" value="Unassembled WGS sequence"/>
</dbReference>
<organism evidence="2 3">
    <name type="scientific">Amanita muscaria (strain Koide BX008)</name>
    <dbReference type="NCBI Taxonomy" id="946122"/>
    <lineage>
        <taxon>Eukaryota</taxon>
        <taxon>Fungi</taxon>
        <taxon>Dikarya</taxon>
        <taxon>Basidiomycota</taxon>
        <taxon>Agaricomycotina</taxon>
        <taxon>Agaricomycetes</taxon>
        <taxon>Agaricomycetidae</taxon>
        <taxon>Agaricales</taxon>
        <taxon>Pluteineae</taxon>
        <taxon>Amanitaceae</taxon>
        <taxon>Amanita</taxon>
    </lineage>
</organism>
<feature type="region of interest" description="Disordered" evidence="1">
    <location>
        <begin position="261"/>
        <end position="374"/>
    </location>
</feature>
<dbReference type="OrthoDB" id="3069130at2759"/>
<evidence type="ECO:0000313" key="3">
    <source>
        <dbReference type="Proteomes" id="UP000054549"/>
    </source>
</evidence>
<accession>A0A0C2RV07</accession>
<feature type="region of interest" description="Disordered" evidence="1">
    <location>
        <begin position="530"/>
        <end position="553"/>
    </location>
</feature>
<sequence length="553" mass="60979">MSSTKDFADQVPVFHGSGWITWEPIMKAFLRTKGVWKYIDGSATAPTLGVIMDLDEAPEPPTIQEPREPGPKAPEGSNLAYDTELAAYKLAWKEHRAAMATWRSDNYEARSYNHKTQADYIKAKADFDEGNDKALGYLSIKISRSLYHLLTESASESWTILKDQYSKTGAAQLYLDWIKLKEFYMSSSKPPADQISHLRSLLDRLSPHVVLPESLKTLILLGSLPADWRQSFQTLLLTLDPAELKMQDCITRINEEYTRRLSTGEARTSRAPAPAAAAAGQPRFQQNPPPTHWQGRGGQQSRGRGGRGRGRGRGGAAAPYWVPTQPQVHHQPQVIPAPQSSAPPAPAGHPGINKHGIERKGPNTQKLPPGQKGPNYARNLQKKYQRKAAAAIRAATATGEYTGAPQAQYVDQDWQTQFPELQFPTASTSGIQEIPEYSYPAIELGSVPTPGPSTLEARLSSVPPVPSSYLSRQSTLEPIPEGKGKGKAVDPTAKSTVTDKWPTGLVRSSNGFYYQQEDINEYLRNTGHDDTDAVSLGEEEDFHYNGGDYDMQD</sequence>
<dbReference type="EMBL" id="KN818977">
    <property type="protein sequence ID" value="KIL54060.1"/>
    <property type="molecule type" value="Genomic_DNA"/>
</dbReference>
<feature type="compositionally biased region" description="Low complexity" evidence="1">
    <location>
        <begin position="322"/>
        <end position="340"/>
    </location>
</feature>
<feature type="region of interest" description="Disordered" evidence="1">
    <location>
        <begin position="459"/>
        <end position="495"/>
    </location>
</feature>
<feature type="region of interest" description="Disordered" evidence="1">
    <location>
        <begin position="57"/>
        <end position="76"/>
    </location>
</feature>
<protein>
    <recommendedName>
        <fullName evidence="4">Gag protein</fullName>
    </recommendedName>
</protein>
<dbReference type="HOGENOM" id="CLU_552025_0_0_1"/>
<reference evidence="2 3" key="1">
    <citation type="submission" date="2014-04" db="EMBL/GenBank/DDBJ databases">
        <title>Evolutionary Origins and Diversification of the Mycorrhizal Mutualists.</title>
        <authorList>
            <consortium name="DOE Joint Genome Institute"/>
            <consortium name="Mycorrhizal Genomics Consortium"/>
            <person name="Kohler A."/>
            <person name="Kuo A."/>
            <person name="Nagy L.G."/>
            <person name="Floudas D."/>
            <person name="Copeland A."/>
            <person name="Barry K.W."/>
            <person name="Cichocki N."/>
            <person name="Veneault-Fourrey C."/>
            <person name="LaButti K."/>
            <person name="Lindquist E.A."/>
            <person name="Lipzen A."/>
            <person name="Lundell T."/>
            <person name="Morin E."/>
            <person name="Murat C."/>
            <person name="Riley R."/>
            <person name="Ohm R."/>
            <person name="Sun H."/>
            <person name="Tunlid A."/>
            <person name="Henrissat B."/>
            <person name="Grigoriev I.V."/>
            <person name="Hibbett D.S."/>
            <person name="Martin F."/>
        </authorList>
    </citation>
    <scope>NUCLEOTIDE SEQUENCE [LARGE SCALE GENOMIC DNA]</scope>
    <source>
        <strain evidence="2 3">Koide BX008</strain>
    </source>
</reference>
<dbReference type="Pfam" id="PF14223">
    <property type="entry name" value="Retrotran_gag_2"/>
    <property type="match status" value="1"/>
</dbReference>